<dbReference type="AlphaFoldDB" id="A0AAD2FWC3"/>
<feature type="compositionally biased region" description="Acidic residues" evidence="1">
    <location>
        <begin position="258"/>
        <end position="286"/>
    </location>
</feature>
<organism evidence="3 4">
    <name type="scientific">Cylindrotheca closterium</name>
    <dbReference type="NCBI Taxonomy" id="2856"/>
    <lineage>
        <taxon>Eukaryota</taxon>
        <taxon>Sar</taxon>
        <taxon>Stramenopiles</taxon>
        <taxon>Ochrophyta</taxon>
        <taxon>Bacillariophyta</taxon>
        <taxon>Bacillariophyceae</taxon>
        <taxon>Bacillariophycidae</taxon>
        <taxon>Bacillariales</taxon>
        <taxon>Bacillariaceae</taxon>
        <taxon>Cylindrotheca</taxon>
    </lineage>
</organism>
<feature type="transmembrane region" description="Helical" evidence="2">
    <location>
        <begin position="443"/>
        <end position="464"/>
    </location>
</feature>
<protein>
    <submittedName>
        <fullName evidence="3">Uncharacterized protein</fullName>
    </submittedName>
</protein>
<keyword evidence="2" id="KW-0472">Membrane</keyword>
<dbReference type="SUPFAM" id="SSF51197">
    <property type="entry name" value="Clavaminate synthase-like"/>
    <property type="match status" value="1"/>
</dbReference>
<gene>
    <name evidence="3" type="ORF">CYCCA115_LOCUS15421</name>
</gene>
<sequence length="483" mass="55178">MVNAHSWRLLIDLHILVTICWLLSASLYYLCYVHGPTLAFPYAIGKHLYLPNCEPSSDSIQDLYVTPNMTPEVAKEQTEKHGVAFVEQVLSPATASNLRQYILKANYEIQGTFIKENENRFHIIPDPMEPSIRIALKEIASHKVFRPLIDAVLGPSSSLVALSVITNLYEAEGQDWHHDTGMSYATHPDYFVPEYTLAIPLQDTTKEMGATGICPGTHKCNNLNMDYNVVKPMYEEAMRQYEEAQRRRELKAERGGEGDETDEEVSEDDNDDDEMEESEDEEDYDNEAPPTFEEWLNYNLPCNVTASVNAGDGMLYNADLTHKGGAHNDHTAAERVAIFITFAGTRQSPSDRRSLPMGTVHSLHWKRWGHTIDDFLTMEEQPWRIWHIFGLGLPTSPTKANSVRPWTMLDYFWIIFKHENECMHPLSNEFDLEYFTNEIVAQVFVWSAGIIGFYLIASPTLVALSMRRIKKEQEFGDTKIKNE</sequence>
<dbReference type="PANTHER" id="PTHR37563:SF2">
    <property type="entry name" value="PHYTANOYL-COA DIOXYGENASE FAMILY PROTEIN (AFU_ORTHOLOGUE AFUA_2G03330)"/>
    <property type="match status" value="1"/>
</dbReference>
<feature type="compositionally biased region" description="Basic and acidic residues" evidence="1">
    <location>
        <begin position="245"/>
        <end position="257"/>
    </location>
</feature>
<evidence type="ECO:0000313" key="3">
    <source>
        <dbReference type="EMBL" id="CAJ1954829.1"/>
    </source>
</evidence>
<name>A0AAD2FWC3_9STRA</name>
<dbReference type="Pfam" id="PF05721">
    <property type="entry name" value="PhyH"/>
    <property type="match status" value="1"/>
</dbReference>
<keyword evidence="2" id="KW-1133">Transmembrane helix</keyword>
<dbReference type="Proteomes" id="UP001295423">
    <property type="component" value="Unassembled WGS sequence"/>
</dbReference>
<feature type="transmembrane region" description="Helical" evidence="2">
    <location>
        <begin position="9"/>
        <end position="30"/>
    </location>
</feature>
<reference evidence="3" key="1">
    <citation type="submission" date="2023-08" db="EMBL/GenBank/DDBJ databases">
        <authorList>
            <person name="Audoor S."/>
            <person name="Bilcke G."/>
        </authorList>
    </citation>
    <scope>NUCLEOTIDE SEQUENCE</scope>
</reference>
<proteinExistence type="predicted"/>
<dbReference type="Gene3D" id="2.60.120.620">
    <property type="entry name" value="q2cbj1_9rhob like domain"/>
    <property type="match status" value="1"/>
</dbReference>
<comment type="caution">
    <text evidence="3">The sequence shown here is derived from an EMBL/GenBank/DDBJ whole genome shotgun (WGS) entry which is preliminary data.</text>
</comment>
<keyword evidence="4" id="KW-1185">Reference proteome</keyword>
<evidence type="ECO:0000256" key="2">
    <source>
        <dbReference type="SAM" id="Phobius"/>
    </source>
</evidence>
<dbReference type="PANTHER" id="PTHR37563">
    <property type="entry name" value="PHYTANOYL-COA DIOXYGENASE FAMILY PROTEIN (AFU_ORTHOLOGUE AFUA_2G03330)"/>
    <property type="match status" value="1"/>
</dbReference>
<dbReference type="EMBL" id="CAKOGP040001870">
    <property type="protein sequence ID" value="CAJ1954829.1"/>
    <property type="molecule type" value="Genomic_DNA"/>
</dbReference>
<dbReference type="InterPro" id="IPR008775">
    <property type="entry name" value="Phytyl_CoA_dOase-like"/>
</dbReference>
<evidence type="ECO:0000256" key="1">
    <source>
        <dbReference type="SAM" id="MobiDB-lite"/>
    </source>
</evidence>
<feature type="region of interest" description="Disordered" evidence="1">
    <location>
        <begin position="245"/>
        <end position="289"/>
    </location>
</feature>
<accession>A0AAD2FWC3</accession>
<dbReference type="InterPro" id="IPR051961">
    <property type="entry name" value="Fungal_Metabolite_Diox"/>
</dbReference>
<keyword evidence="2" id="KW-0812">Transmembrane</keyword>
<evidence type="ECO:0000313" key="4">
    <source>
        <dbReference type="Proteomes" id="UP001295423"/>
    </source>
</evidence>